<proteinExistence type="predicted"/>
<keyword evidence="2" id="KW-1185">Reference proteome</keyword>
<evidence type="ECO:0000313" key="2">
    <source>
        <dbReference type="Proteomes" id="UP000652761"/>
    </source>
</evidence>
<gene>
    <name evidence="1" type="ORF">Taro_043947</name>
</gene>
<dbReference type="AlphaFoldDB" id="A0A843WSP5"/>
<reference evidence="1" key="1">
    <citation type="submission" date="2017-07" db="EMBL/GenBank/DDBJ databases">
        <title>Taro Niue Genome Assembly and Annotation.</title>
        <authorList>
            <person name="Atibalentja N."/>
            <person name="Keating K."/>
            <person name="Fields C.J."/>
        </authorList>
    </citation>
    <scope>NUCLEOTIDE SEQUENCE</scope>
    <source>
        <strain evidence="1">Niue_2</strain>
        <tissue evidence="1">Leaf</tissue>
    </source>
</reference>
<protein>
    <submittedName>
        <fullName evidence="1">Uncharacterized protein</fullName>
    </submittedName>
</protein>
<comment type="caution">
    <text evidence="1">The sequence shown here is derived from an EMBL/GenBank/DDBJ whole genome shotgun (WGS) entry which is preliminary data.</text>
</comment>
<dbReference type="EMBL" id="NMUH01004852">
    <property type="protein sequence ID" value="MQM11047.1"/>
    <property type="molecule type" value="Genomic_DNA"/>
</dbReference>
<dbReference type="Proteomes" id="UP000652761">
    <property type="component" value="Unassembled WGS sequence"/>
</dbReference>
<name>A0A843WSP5_COLES</name>
<evidence type="ECO:0000313" key="1">
    <source>
        <dbReference type="EMBL" id="MQM11047.1"/>
    </source>
</evidence>
<accession>A0A843WSP5</accession>
<organism evidence="1 2">
    <name type="scientific">Colocasia esculenta</name>
    <name type="common">Wild taro</name>
    <name type="synonym">Arum esculentum</name>
    <dbReference type="NCBI Taxonomy" id="4460"/>
    <lineage>
        <taxon>Eukaryota</taxon>
        <taxon>Viridiplantae</taxon>
        <taxon>Streptophyta</taxon>
        <taxon>Embryophyta</taxon>
        <taxon>Tracheophyta</taxon>
        <taxon>Spermatophyta</taxon>
        <taxon>Magnoliopsida</taxon>
        <taxon>Liliopsida</taxon>
        <taxon>Araceae</taxon>
        <taxon>Aroideae</taxon>
        <taxon>Colocasieae</taxon>
        <taxon>Colocasia</taxon>
    </lineage>
</organism>
<sequence length="429" mass="47674">MNVLICSIYLHMSSISDSRLRSCSNCLRISSISESRLRASVRSSSTSILRLCCACRPEKLTSISLDAGVSVGVQGLTLTPPQRPGVDANRTVVISIHTFNLNPTMRETKKQRKRKRVLTFAATDSPLAISRPTTLQKIDHSSTAFLRKRAAGDEQWERPITRYEAEEEEGDGVDRRHSAAWMTRGGIGEGGTGGRSFAACFHYKCEARAVACPKPLTALPATAFSTSSAALPACYRLRKFVRRGHCLPFRRCCPSLSPLLPFFARRRVEARGRRRRVEARGRKGFFFPSIGAREAKVEWGAQLKLHRWGASSHVREAADWEVLFMVVVCVFGCCYGREGRAQTGMWQGMGRVHQQKMRAARRLQATAAGEMEEDPLVAALPMHCLFPGSPHPPTSSYLCFFPHSFALFVFSQVSFAVCGFRVSDGCSFR</sequence>